<accession>A0A9Q3BEZ1</accession>
<gene>
    <name evidence="2" type="ORF">O181_003588</name>
</gene>
<dbReference type="InterPro" id="IPR008906">
    <property type="entry name" value="HATC_C_dom"/>
</dbReference>
<dbReference type="InterPro" id="IPR012337">
    <property type="entry name" value="RNaseH-like_sf"/>
</dbReference>
<name>A0A9Q3BEZ1_9BASI</name>
<dbReference type="Pfam" id="PF05699">
    <property type="entry name" value="Dimer_Tnp_hAT"/>
    <property type="match status" value="1"/>
</dbReference>
<dbReference type="Proteomes" id="UP000765509">
    <property type="component" value="Unassembled WGS sequence"/>
</dbReference>
<dbReference type="GO" id="GO:0046983">
    <property type="term" value="F:protein dimerization activity"/>
    <property type="evidence" value="ECO:0007669"/>
    <property type="project" value="InterPro"/>
</dbReference>
<evidence type="ECO:0000313" key="3">
    <source>
        <dbReference type="Proteomes" id="UP000765509"/>
    </source>
</evidence>
<keyword evidence="3" id="KW-1185">Reference proteome</keyword>
<dbReference type="OrthoDB" id="7851199at2759"/>
<evidence type="ECO:0000313" key="2">
    <source>
        <dbReference type="EMBL" id="MBW0463873.1"/>
    </source>
</evidence>
<reference evidence="2" key="1">
    <citation type="submission" date="2021-03" db="EMBL/GenBank/DDBJ databases">
        <title>Draft genome sequence of rust myrtle Austropuccinia psidii MF-1, a brazilian biotype.</title>
        <authorList>
            <person name="Quecine M.C."/>
            <person name="Pachon D.M.R."/>
            <person name="Bonatelli M.L."/>
            <person name="Correr F.H."/>
            <person name="Franceschini L.M."/>
            <person name="Leite T.F."/>
            <person name="Margarido G.R.A."/>
            <person name="Almeida C.A."/>
            <person name="Ferrarezi J.A."/>
            <person name="Labate C.A."/>
        </authorList>
    </citation>
    <scope>NUCLEOTIDE SEQUENCE</scope>
    <source>
        <strain evidence="2">MF-1</strain>
    </source>
</reference>
<proteinExistence type="predicted"/>
<dbReference type="SUPFAM" id="SSF53098">
    <property type="entry name" value="Ribonuclease H-like"/>
    <property type="match status" value="1"/>
</dbReference>
<organism evidence="2 3">
    <name type="scientific">Austropuccinia psidii MF-1</name>
    <dbReference type="NCBI Taxonomy" id="1389203"/>
    <lineage>
        <taxon>Eukaryota</taxon>
        <taxon>Fungi</taxon>
        <taxon>Dikarya</taxon>
        <taxon>Basidiomycota</taxon>
        <taxon>Pucciniomycotina</taxon>
        <taxon>Pucciniomycetes</taxon>
        <taxon>Pucciniales</taxon>
        <taxon>Sphaerophragmiaceae</taxon>
        <taxon>Austropuccinia</taxon>
    </lineage>
</organism>
<protein>
    <recommendedName>
        <fullName evidence="1">HAT C-terminal dimerisation domain-containing protein</fullName>
    </recommendedName>
</protein>
<dbReference type="EMBL" id="AVOT02000644">
    <property type="protein sequence ID" value="MBW0463873.1"/>
    <property type="molecule type" value="Genomic_DNA"/>
</dbReference>
<evidence type="ECO:0000259" key="1">
    <source>
        <dbReference type="Pfam" id="PF05699"/>
    </source>
</evidence>
<feature type="domain" description="HAT C-terminal dimerisation" evidence="1">
    <location>
        <begin position="263"/>
        <end position="319"/>
    </location>
</feature>
<sequence length="326" mass="38212">MDLGLRRTRSNGIGSSEKTIVQQLRDLFLQIQGSAKQQDLFIQAWNKTRDRKLLPIKISITRWNYFLKQIQWEHQIKLSIQIYTSSPQTMKYQLFYKAWCAIEYMEPILSIFEKTCNIFQSNAPTKHFVLPYYQGLLTWLDHYYQESIFKQPVIPLVQSKQIIDKIYHECATLNAHVSSEEKRLDEKLLSDEMSDPESFSLLNHLQQIPIETNYKKVYSQYDEVGKYLQNLNPIVRGEQVIDYWKVSNWFTSNDFHFQHQILSGHFPNLGKITFKYFSIPSSSASVECVFSHSGCLESTKRASPGSRTIAHLTCLKEWLNNDFLAL</sequence>
<comment type="caution">
    <text evidence="2">The sequence shown here is derived from an EMBL/GenBank/DDBJ whole genome shotgun (WGS) entry which is preliminary data.</text>
</comment>
<dbReference type="AlphaFoldDB" id="A0A9Q3BEZ1"/>